<protein>
    <submittedName>
        <fullName evidence="3 4">Bacteriophage protein</fullName>
    </submittedName>
</protein>
<dbReference type="EMBL" id="UGHF01000001">
    <property type="protein sequence ID" value="STO60114.1"/>
    <property type="molecule type" value="Genomic_DNA"/>
</dbReference>
<dbReference type="EMBL" id="UGHJ01000001">
    <property type="protein sequence ID" value="STO68947.1"/>
    <property type="molecule type" value="Genomic_DNA"/>
</dbReference>
<dbReference type="Proteomes" id="UP000254329">
    <property type="component" value="Unassembled WGS sequence"/>
</dbReference>
<evidence type="ECO:0000313" key="4">
    <source>
        <dbReference type="EMBL" id="STO68947.1"/>
    </source>
</evidence>
<keyword evidence="2" id="KW-0472">Membrane</keyword>
<evidence type="ECO:0000313" key="6">
    <source>
        <dbReference type="Proteomes" id="UP000254496"/>
    </source>
</evidence>
<sequence>MGMVSIFRTVGLSVSHRIIIVLLTVILGLGVWSWRQSQMISSLQATNQAQAQTIEQLNKTNEQLNNQLIAEQKAIEQQRELANQFKSQAESKREKVRVIFKDNQCANTDLPSGVIEQLQ</sequence>
<dbReference type="Proteomes" id="UP000254496">
    <property type="component" value="Unassembled WGS sequence"/>
</dbReference>
<dbReference type="AlphaFoldDB" id="A0A377HUK5"/>
<evidence type="ECO:0000313" key="3">
    <source>
        <dbReference type="EMBL" id="STO60114.1"/>
    </source>
</evidence>
<keyword evidence="5" id="KW-1185">Reference proteome</keyword>
<keyword evidence="2" id="KW-1133">Transmembrane helix</keyword>
<dbReference type="STRING" id="733.B0186_04115"/>
<gene>
    <name evidence="3" type="ORF">NCTC1659_01386</name>
    <name evidence="4" type="ORF">NCTC8540_01465</name>
</gene>
<keyword evidence="2" id="KW-0812">Transmembrane</keyword>
<organism evidence="3 5">
    <name type="scientific">Canicola haemoglobinophilus</name>
    <dbReference type="NCBI Taxonomy" id="733"/>
    <lineage>
        <taxon>Bacteria</taxon>
        <taxon>Pseudomonadati</taxon>
        <taxon>Pseudomonadota</taxon>
        <taxon>Gammaproteobacteria</taxon>
        <taxon>Pasteurellales</taxon>
        <taxon>Pasteurellaceae</taxon>
        <taxon>Canicola</taxon>
    </lineage>
</organism>
<evidence type="ECO:0000256" key="2">
    <source>
        <dbReference type="SAM" id="Phobius"/>
    </source>
</evidence>
<keyword evidence="1" id="KW-0175">Coiled coil</keyword>
<dbReference type="RefSeq" id="WP_078218129.1">
    <property type="nucleotide sequence ID" value="NZ_MUXZ01000009.1"/>
</dbReference>
<evidence type="ECO:0000256" key="1">
    <source>
        <dbReference type="SAM" id="Coils"/>
    </source>
</evidence>
<accession>A0A377HUK5</accession>
<reference evidence="5 6" key="1">
    <citation type="submission" date="2018-06" db="EMBL/GenBank/DDBJ databases">
        <authorList>
            <consortium name="Pathogen Informatics"/>
            <person name="Doyle S."/>
        </authorList>
    </citation>
    <scope>NUCLEOTIDE SEQUENCE [LARGE SCALE GENOMIC DNA]</scope>
    <source>
        <strain evidence="3 5">NCTC1659</strain>
        <strain evidence="4 6">NCTC8540</strain>
    </source>
</reference>
<dbReference type="InterPro" id="IPR022538">
    <property type="entry name" value="DUF2570"/>
</dbReference>
<dbReference type="OrthoDB" id="5689912at2"/>
<evidence type="ECO:0000313" key="5">
    <source>
        <dbReference type="Proteomes" id="UP000254329"/>
    </source>
</evidence>
<feature type="coiled-coil region" evidence="1">
    <location>
        <begin position="40"/>
        <end position="95"/>
    </location>
</feature>
<dbReference type="Pfam" id="PF10828">
    <property type="entry name" value="DUF2570"/>
    <property type="match status" value="1"/>
</dbReference>
<name>A0A377HUK5_9PAST</name>
<proteinExistence type="predicted"/>
<feature type="transmembrane region" description="Helical" evidence="2">
    <location>
        <begin position="14"/>
        <end position="34"/>
    </location>
</feature>